<dbReference type="AlphaFoldDB" id="A0A7W9SSN2"/>
<name>A0A7W9SSN2_ARMRO</name>
<keyword evidence="7" id="KW-1185">Reference proteome</keyword>
<dbReference type="InterPro" id="IPR011874">
    <property type="entry name" value="Fibro_Slime"/>
</dbReference>
<feature type="domain" description="PA14" evidence="5">
    <location>
        <begin position="104"/>
        <end position="247"/>
    </location>
</feature>
<accession>A0A7W9SSN2</accession>
<evidence type="ECO:0000259" key="5">
    <source>
        <dbReference type="PROSITE" id="PS51820"/>
    </source>
</evidence>
<feature type="signal peptide" evidence="4">
    <location>
        <begin position="1"/>
        <end position="28"/>
    </location>
</feature>
<dbReference type="PROSITE" id="PS51820">
    <property type="entry name" value="PA14"/>
    <property type="match status" value="1"/>
</dbReference>
<dbReference type="NCBIfam" id="TIGR02148">
    <property type="entry name" value="Fibro_Slime"/>
    <property type="match status" value="1"/>
</dbReference>
<evidence type="ECO:0000256" key="4">
    <source>
        <dbReference type="SAM" id="SignalP"/>
    </source>
</evidence>
<reference evidence="6 7" key="1">
    <citation type="submission" date="2020-08" db="EMBL/GenBank/DDBJ databases">
        <title>Genomic Encyclopedia of Type Strains, Phase IV (KMG-IV): sequencing the most valuable type-strain genomes for metagenomic binning, comparative biology and taxonomic classification.</title>
        <authorList>
            <person name="Goeker M."/>
        </authorList>
    </citation>
    <scope>NUCLEOTIDE SEQUENCE [LARGE SCALE GENOMIC DNA]</scope>
    <source>
        <strain evidence="6 7">DSM 23562</strain>
    </source>
</reference>
<keyword evidence="2 4" id="KW-0732">Signal</keyword>
<evidence type="ECO:0000256" key="1">
    <source>
        <dbReference type="ARBA" id="ARBA00008709"/>
    </source>
</evidence>
<dbReference type="EMBL" id="JACHGW010000003">
    <property type="protein sequence ID" value="MBB6051518.1"/>
    <property type="molecule type" value="Genomic_DNA"/>
</dbReference>
<dbReference type="InterPro" id="IPR037524">
    <property type="entry name" value="PA14/GLEYA"/>
</dbReference>
<dbReference type="SMART" id="SM00758">
    <property type="entry name" value="PA14"/>
    <property type="match status" value="1"/>
</dbReference>
<dbReference type="RefSeq" id="WP_184198623.1">
    <property type="nucleotide sequence ID" value="NZ_JACHGW010000003.1"/>
</dbReference>
<organism evidence="6 7">
    <name type="scientific">Armatimonas rosea</name>
    <dbReference type="NCBI Taxonomy" id="685828"/>
    <lineage>
        <taxon>Bacteria</taxon>
        <taxon>Bacillati</taxon>
        <taxon>Armatimonadota</taxon>
        <taxon>Armatimonadia</taxon>
        <taxon>Armatimonadales</taxon>
        <taxon>Armatimonadaceae</taxon>
        <taxon>Armatimonas</taxon>
    </lineage>
</organism>
<dbReference type="PANTHER" id="PTHR31137">
    <property type="entry name" value="PROTEIN PSIB-RELATED-RELATED"/>
    <property type="match status" value="1"/>
</dbReference>
<dbReference type="GO" id="GO:0005576">
    <property type="term" value="C:extracellular region"/>
    <property type="evidence" value="ECO:0007669"/>
    <property type="project" value="TreeGrafter"/>
</dbReference>
<comment type="similarity">
    <text evidence="1">Belongs to the prespore-cell-inducing factor family.</text>
</comment>
<evidence type="ECO:0000313" key="7">
    <source>
        <dbReference type="Proteomes" id="UP000520814"/>
    </source>
</evidence>
<keyword evidence="3" id="KW-0325">Glycoprotein</keyword>
<evidence type="ECO:0000256" key="2">
    <source>
        <dbReference type="ARBA" id="ARBA00022729"/>
    </source>
</evidence>
<evidence type="ECO:0000256" key="3">
    <source>
        <dbReference type="ARBA" id="ARBA00023180"/>
    </source>
</evidence>
<evidence type="ECO:0000313" key="6">
    <source>
        <dbReference type="EMBL" id="MBB6051518.1"/>
    </source>
</evidence>
<protein>
    <submittedName>
        <fullName evidence="6">Fibro-slime domain-containing protein</fullName>
    </submittedName>
</protein>
<comment type="caution">
    <text evidence="6">The sequence shown here is derived from an EMBL/GenBank/DDBJ whole genome shotgun (WGS) entry which is preliminary data.</text>
</comment>
<proteinExistence type="inferred from homology"/>
<feature type="chain" id="PRO_5030947403" evidence="4">
    <location>
        <begin position="29"/>
        <end position="271"/>
    </location>
</feature>
<dbReference type="Proteomes" id="UP000520814">
    <property type="component" value="Unassembled WGS sequence"/>
</dbReference>
<gene>
    <name evidence="6" type="ORF">HNQ39_003328</name>
</gene>
<dbReference type="InterPro" id="IPR051154">
    <property type="entry name" value="Prespore-cell_inducing_factor"/>
</dbReference>
<sequence length="271" mass="28662">MNLSRTALFSRVCSLGALSLLLSATAHAQFTLTGTVRDFLYAGTAAGTYNGNAGVGHPDFESFLGDDHGIVTSTLGVDGKPVYATRPAGTATTTGAAAFNQWYNDTPGVNVSLSTSLLFNPIGGGLFEYNNSSFFPIDGLGFGNQSGGHNFAFTFELHTTFTYQTGQVFDFTGDDDVWVYINNNRVIDLGGVHGPESASVNLDTLGLIAGNNYKLDFFSAERHTSGSNIKITTNISLTPSSVTPELPGAMQLLPALLPVALIGARKRFKKA</sequence>
<dbReference type="InterPro" id="IPR011658">
    <property type="entry name" value="PA14_dom"/>
</dbReference>
<dbReference type="Pfam" id="PF07691">
    <property type="entry name" value="PA14"/>
    <property type="match status" value="1"/>
</dbReference>